<proteinExistence type="predicted"/>
<dbReference type="InParanoid" id="A0A7J7CMS2"/>
<protein>
    <submittedName>
        <fullName evidence="1">Uncharacterized protein</fullName>
    </submittedName>
</protein>
<accession>A0A7J7CMS2</accession>
<comment type="caution">
    <text evidence="1">The sequence shown here is derived from an EMBL/GenBank/DDBJ whole genome shotgun (WGS) entry which is preliminary data.</text>
</comment>
<dbReference type="AlphaFoldDB" id="A0A7J7CMS2"/>
<reference evidence="1 2" key="1">
    <citation type="journal article" date="2020" name="Nat. Commun.">
        <title>Genome of Tripterygium wilfordii and identification of cytochrome P450 involved in triptolide biosynthesis.</title>
        <authorList>
            <person name="Tu L."/>
            <person name="Su P."/>
            <person name="Zhang Z."/>
            <person name="Gao L."/>
            <person name="Wang J."/>
            <person name="Hu T."/>
            <person name="Zhou J."/>
            <person name="Zhang Y."/>
            <person name="Zhao Y."/>
            <person name="Liu Y."/>
            <person name="Song Y."/>
            <person name="Tong Y."/>
            <person name="Lu Y."/>
            <person name="Yang J."/>
            <person name="Xu C."/>
            <person name="Jia M."/>
            <person name="Peters R.J."/>
            <person name="Huang L."/>
            <person name="Gao W."/>
        </authorList>
    </citation>
    <scope>NUCLEOTIDE SEQUENCE [LARGE SCALE GENOMIC DNA]</scope>
    <source>
        <strain evidence="2">cv. XIE 37</strain>
        <tissue evidence="1">Leaf</tissue>
    </source>
</reference>
<dbReference type="Proteomes" id="UP000593562">
    <property type="component" value="Unassembled WGS sequence"/>
</dbReference>
<evidence type="ECO:0000313" key="1">
    <source>
        <dbReference type="EMBL" id="KAF5735374.1"/>
    </source>
</evidence>
<evidence type="ECO:0000313" key="2">
    <source>
        <dbReference type="Proteomes" id="UP000593562"/>
    </source>
</evidence>
<keyword evidence="2" id="KW-1185">Reference proteome</keyword>
<organism evidence="1 2">
    <name type="scientific">Tripterygium wilfordii</name>
    <name type="common">Thunder God vine</name>
    <dbReference type="NCBI Taxonomy" id="458696"/>
    <lineage>
        <taxon>Eukaryota</taxon>
        <taxon>Viridiplantae</taxon>
        <taxon>Streptophyta</taxon>
        <taxon>Embryophyta</taxon>
        <taxon>Tracheophyta</taxon>
        <taxon>Spermatophyta</taxon>
        <taxon>Magnoliopsida</taxon>
        <taxon>eudicotyledons</taxon>
        <taxon>Gunneridae</taxon>
        <taxon>Pentapetalae</taxon>
        <taxon>rosids</taxon>
        <taxon>fabids</taxon>
        <taxon>Celastrales</taxon>
        <taxon>Celastraceae</taxon>
        <taxon>Tripterygium</taxon>
    </lineage>
</organism>
<dbReference type="EMBL" id="JAAARO010000015">
    <property type="protein sequence ID" value="KAF5735374.1"/>
    <property type="molecule type" value="Genomic_DNA"/>
</dbReference>
<gene>
    <name evidence="1" type="ORF">HS088_TW15G00876</name>
</gene>
<sequence>MEVYEEFLQSGGDPNASDSYTINGQPGALQPCSASAIYVNSREPGKYSTIRQGKKERSQRKWALLVGSFPSLPWLGSLYFCGKRSSIHKAVYQQHHLDCKWNVPWSNSSCQHRRYHHC</sequence>
<name>A0A7J7CMS2_TRIWF</name>